<organism evidence="3 4">
    <name type="scientific">Curvularia kusanoi</name>
    <name type="common">Cochliobolus kusanoi</name>
    <dbReference type="NCBI Taxonomy" id="90978"/>
    <lineage>
        <taxon>Eukaryota</taxon>
        <taxon>Fungi</taxon>
        <taxon>Dikarya</taxon>
        <taxon>Ascomycota</taxon>
        <taxon>Pezizomycotina</taxon>
        <taxon>Dothideomycetes</taxon>
        <taxon>Pleosporomycetidae</taxon>
        <taxon>Pleosporales</taxon>
        <taxon>Pleosporineae</taxon>
        <taxon>Pleosporaceae</taxon>
        <taxon>Curvularia</taxon>
    </lineage>
</organism>
<dbReference type="Pfam" id="PF26639">
    <property type="entry name" value="Het-6_barrel"/>
    <property type="match status" value="1"/>
</dbReference>
<dbReference type="InterPro" id="IPR010730">
    <property type="entry name" value="HET"/>
</dbReference>
<dbReference type="Proteomes" id="UP000801428">
    <property type="component" value="Unassembled WGS sequence"/>
</dbReference>
<reference evidence="3" key="1">
    <citation type="submission" date="2019-04" db="EMBL/GenBank/DDBJ databases">
        <title>Sequencing of skin fungus with MAO and IRED activity.</title>
        <authorList>
            <person name="Marsaioli A.J."/>
            <person name="Bonatto J.M.C."/>
            <person name="Reis Junior O."/>
        </authorList>
    </citation>
    <scope>NUCLEOTIDE SEQUENCE</scope>
    <source>
        <strain evidence="3">30M1</strain>
    </source>
</reference>
<evidence type="ECO:0000259" key="2">
    <source>
        <dbReference type="Pfam" id="PF06985"/>
    </source>
</evidence>
<dbReference type="PANTHER" id="PTHR24148:SF73">
    <property type="entry name" value="HET DOMAIN PROTEIN (AFU_ORTHOLOGUE AFUA_8G01020)"/>
    <property type="match status" value="1"/>
</dbReference>
<evidence type="ECO:0000256" key="1">
    <source>
        <dbReference type="SAM" id="MobiDB-lite"/>
    </source>
</evidence>
<dbReference type="PANTHER" id="PTHR24148">
    <property type="entry name" value="ANKYRIN REPEAT DOMAIN-CONTAINING PROTEIN 39 HOMOLOG-RELATED"/>
    <property type="match status" value="1"/>
</dbReference>
<dbReference type="EMBL" id="SWKU01000003">
    <property type="protein sequence ID" value="KAF3008420.1"/>
    <property type="molecule type" value="Genomic_DNA"/>
</dbReference>
<dbReference type="InterPro" id="IPR052895">
    <property type="entry name" value="HetReg/Transcr_Mod"/>
</dbReference>
<comment type="caution">
    <text evidence="3">The sequence shown here is derived from an EMBL/GenBank/DDBJ whole genome shotgun (WGS) entry which is preliminary data.</text>
</comment>
<name>A0A9P4TJ75_CURKU</name>
<feature type="region of interest" description="Disordered" evidence="1">
    <location>
        <begin position="512"/>
        <end position="592"/>
    </location>
</feature>
<feature type="compositionally biased region" description="Low complexity" evidence="1">
    <location>
        <begin position="534"/>
        <end position="553"/>
    </location>
</feature>
<keyword evidence="4" id="KW-1185">Reference proteome</keyword>
<feature type="compositionally biased region" description="Low complexity" evidence="1">
    <location>
        <begin position="564"/>
        <end position="580"/>
    </location>
</feature>
<evidence type="ECO:0000313" key="4">
    <source>
        <dbReference type="Proteomes" id="UP000801428"/>
    </source>
</evidence>
<sequence length="732" mass="82398">MRSNEREIRILNLLPGRRHDIVRCTTRVVSLDEHPDFETVSYVWGDRSGDKTIDVSGASIAVTQNLFAGLLRLRNKTASRALWIDQICINQWDLEEKAAQVALMRDIYRQCTRCITWLGEIPGALSDMSYAAAEAVFEFLQQSASAKDTPLSVLPTIFQDTEHGVAAREAFTNFAMYGNPWWSRIWTVQEAIIPSSGLLMWGPLCISRETVTAAARNLRDLDALPSLPEGFVTCRRKYTELLRRLLYPIHGFRHSKTDSALELLMRWRHREFTDPRDKVYALLGLMSSQAIPSALSCDYTIAVPNLFAKVTLDLIKHEQGLRPLLGACEMPHLTPNTATWAIDFARCNRIGKRQLKWWGHSHRYREFSAGANQRLELVESSEDKVLGLTGINVDVVLWTTELLRVDAQDSVFFDDLRQPFLDCIRLLDQYKALKHVSSVYKDGFSWDSAFCRTLVGDLIMDETPIGRIAVLGYSRLMTDYEELWDKLQIPRDEGVDLDFFASASVRGNVFDTSTSASYSPEPPSDDVRGDECHSPSSPRYSPTSSLPSSYSFSNGLHEAPTPVPLSLSPSISSQSLQNSPKPEIALHPSELSNDPWWTNTASEFTGALSESYKREHRYSEAMEIRPCFLPSMKKWLGQPGGNEVFVYLYESLVGMMENQTFFITKSGYLGIGPPHTSAGDQVWVLKGGNLPFIMRDASAQDQTCRQISLVGDAYVHGIMDGEAWDGQPYVEI</sequence>
<evidence type="ECO:0000313" key="3">
    <source>
        <dbReference type="EMBL" id="KAF3008420.1"/>
    </source>
</evidence>
<dbReference type="Pfam" id="PF06985">
    <property type="entry name" value="HET"/>
    <property type="match status" value="1"/>
</dbReference>
<proteinExistence type="predicted"/>
<dbReference type="OrthoDB" id="3557394at2759"/>
<accession>A0A9P4TJ75</accession>
<dbReference type="AlphaFoldDB" id="A0A9P4TJ75"/>
<feature type="domain" description="Heterokaryon incompatibility" evidence="2">
    <location>
        <begin position="37"/>
        <end position="190"/>
    </location>
</feature>
<protein>
    <recommendedName>
        <fullName evidence="2">Heterokaryon incompatibility domain-containing protein</fullName>
    </recommendedName>
</protein>
<gene>
    <name evidence="3" type="ORF">E8E13_002109</name>
</gene>